<feature type="transmembrane region" description="Helical" evidence="5">
    <location>
        <begin position="25"/>
        <end position="44"/>
    </location>
</feature>
<keyword evidence="8" id="KW-1185">Reference proteome</keyword>
<feature type="transmembrane region" description="Helical" evidence="5">
    <location>
        <begin position="56"/>
        <end position="77"/>
    </location>
</feature>
<dbReference type="SUPFAM" id="SSF51905">
    <property type="entry name" value="FAD/NAD(P)-binding domain"/>
    <property type="match status" value="1"/>
</dbReference>
<dbReference type="Proteomes" id="UP000271098">
    <property type="component" value="Unassembled WGS sequence"/>
</dbReference>
<evidence type="ECO:0000256" key="3">
    <source>
        <dbReference type="ARBA" id="ARBA00023002"/>
    </source>
</evidence>
<dbReference type="OrthoDB" id="6029at2759"/>
<reference evidence="9" key="1">
    <citation type="submission" date="2016-06" db="UniProtKB">
        <authorList>
            <consortium name="WormBaseParasite"/>
        </authorList>
    </citation>
    <scope>IDENTIFICATION</scope>
</reference>
<accession>A0A183DRF6</accession>
<dbReference type="PANTHER" id="PTHR43557:SF4">
    <property type="entry name" value="APOPTOSIS-INDUCING FACTOR 1, MITOCHONDRIAL"/>
    <property type="match status" value="1"/>
</dbReference>
<dbReference type="Pfam" id="PF07992">
    <property type="entry name" value="Pyr_redox_2"/>
    <property type="match status" value="1"/>
</dbReference>
<dbReference type="EMBL" id="UYRT01078470">
    <property type="protein sequence ID" value="VDN18596.1"/>
    <property type="molecule type" value="Genomic_DNA"/>
</dbReference>
<gene>
    <name evidence="7" type="ORF">GPUH_LOCUS11297</name>
</gene>
<evidence type="ECO:0000256" key="2">
    <source>
        <dbReference type="ARBA" id="ARBA00022827"/>
    </source>
</evidence>
<proteinExistence type="predicted"/>
<evidence type="ECO:0000256" key="5">
    <source>
        <dbReference type="SAM" id="Phobius"/>
    </source>
</evidence>
<dbReference type="GO" id="GO:0016174">
    <property type="term" value="F:NAD(P)H oxidase H2O2-forming activity"/>
    <property type="evidence" value="ECO:0007669"/>
    <property type="project" value="TreeGrafter"/>
</dbReference>
<evidence type="ECO:0000313" key="8">
    <source>
        <dbReference type="Proteomes" id="UP000271098"/>
    </source>
</evidence>
<protein>
    <submittedName>
        <fullName evidence="9">Pyr_redox_2 domain-containing protein</fullName>
    </submittedName>
</protein>
<dbReference type="GO" id="GO:0006915">
    <property type="term" value="P:apoptotic process"/>
    <property type="evidence" value="ECO:0007669"/>
    <property type="project" value="TreeGrafter"/>
</dbReference>
<keyword evidence="3" id="KW-0560">Oxidoreductase</keyword>
<dbReference type="GO" id="GO:0005739">
    <property type="term" value="C:mitochondrion"/>
    <property type="evidence" value="ECO:0007669"/>
    <property type="project" value="TreeGrafter"/>
</dbReference>
<keyword evidence="5" id="KW-0812">Transmembrane</keyword>
<dbReference type="InterPro" id="IPR036188">
    <property type="entry name" value="FAD/NAD-bd_sf"/>
</dbReference>
<organism evidence="9">
    <name type="scientific">Gongylonema pulchrum</name>
    <dbReference type="NCBI Taxonomy" id="637853"/>
    <lineage>
        <taxon>Eukaryota</taxon>
        <taxon>Metazoa</taxon>
        <taxon>Ecdysozoa</taxon>
        <taxon>Nematoda</taxon>
        <taxon>Chromadorea</taxon>
        <taxon>Rhabditida</taxon>
        <taxon>Spirurina</taxon>
        <taxon>Spiruromorpha</taxon>
        <taxon>Spiruroidea</taxon>
        <taxon>Gongylonematidae</taxon>
        <taxon>Gongylonema</taxon>
    </lineage>
</organism>
<sequence>MALYSKVRWVSTGVLGYGSSPVTSHPAYVISGVFACTGVAGLFARARINVSLRRMVYMVYVTLTHGYVTLTFVAGLIDCARINVLLHRMVYMVYVTLTHGLCHLDVWSLALMALCGKPWCTTFFVAAGSEKVVNMSVEEMSHINPGPANTLDDIPIPFKPLEEAKKDFMPTFNAYFYGSLIVFVITFYWAFVVEDLWMYDARMPVKSYRDRHKGKKPSGDGGNKAGAAAAAAAAAGTTLAIEENKKESPESSEGDGAFTEVEHSAVNRKERAVARDPAAQPEEATGKRSTAQDPNKLPEQIPYLLVGSGTASYYAALAIRARDADAKVLIVGEEEHLPYTRTPLSKELWWYGDEDVSETLEYKGYSGRRRDVYFEAPGFFLAPGEIDSAEHGGVALVSGHRVVKLDVPSHTAYLDDGRTLKYGKCLIATGDHL</sequence>
<dbReference type="InterPro" id="IPR023753">
    <property type="entry name" value="FAD/NAD-binding_dom"/>
</dbReference>
<dbReference type="PANTHER" id="PTHR43557">
    <property type="entry name" value="APOPTOSIS-INDUCING FACTOR 1"/>
    <property type="match status" value="1"/>
</dbReference>
<dbReference type="GO" id="GO:0071949">
    <property type="term" value="F:FAD binding"/>
    <property type="evidence" value="ECO:0007669"/>
    <property type="project" value="TreeGrafter"/>
</dbReference>
<evidence type="ECO:0000259" key="6">
    <source>
        <dbReference type="Pfam" id="PF07992"/>
    </source>
</evidence>
<dbReference type="Gene3D" id="3.50.50.60">
    <property type="entry name" value="FAD/NAD(P)-binding domain"/>
    <property type="match status" value="1"/>
</dbReference>
<keyword evidence="1" id="KW-0285">Flavoprotein</keyword>
<dbReference type="GO" id="GO:0033108">
    <property type="term" value="P:mitochondrial respiratory chain complex assembly"/>
    <property type="evidence" value="ECO:0007669"/>
    <property type="project" value="TreeGrafter"/>
</dbReference>
<dbReference type="InterPro" id="IPR050446">
    <property type="entry name" value="FAD-oxidoreductase/Apoptosis"/>
</dbReference>
<dbReference type="WBParaSite" id="GPUH_0001131001-mRNA-1">
    <property type="protein sequence ID" value="GPUH_0001131001-mRNA-1"/>
    <property type="gene ID" value="GPUH_0001131001"/>
</dbReference>
<name>A0A183DRF6_9BILA</name>
<feature type="region of interest" description="Disordered" evidence="4">
    <location>
        <begin position="266"/>
        <end position="296"/>
    </location>
</feature>
<keyword evidence="5" id="KW-1133">Transmembrane helix</keyword>
<feature type="transmembrane region" description="Helical" evidence="5">
    <location>
        <begin position="174"/>
        <end position="192"/>
    </location>
</feature>
<feature type="transmembrane region" description="Helical" evidence="5">
    <location>
        <begin position="89"/>
        <end position="114"/>
    </location>
</feature>
<evidence type="ECO:0000256" key="1">
    <source>
        <dbReference type="ARBA" id="ARBA00022630"/>
    </source>
</evidence>
<keyword evidence="5" id="KW-0472">Membrane</keyword>
<evidence type="ECO:0000256" key="4">
    <source>
        <dbReference type="SAM" id="MobiDB-lite"/>
    </source>
</evidence>
<dbReference type="AlphaFoldDB" id="A0A183DRF6"/>
<reference evidence="7 8" key="2">
    <citation type="submission" date="2018-11" db="EMBL/GenBank/DDBJ databases">
        <authorList>
            <consortium name="Pathogen Informatics"/>
        </authorList>
    </citation>
    <scope>NUCLEOTIDE SEQUENCE [LARGE SCALE GENOMIC DNA]</scope>
</reference>
<evidence type="ECO:0000313" key="9">
    <source>
        <dbReference type="WBParaSite" id="GPUH_0001131001-mRNA-1"/>
    </source>
</evidence>
<feature type="domain" description="FAD/NAD(P)-binding" evidence="6">
    <location>
        <begin position="304"/>
        <end position="430"/>
    </location>
</feature>
<keyword evidence="2" id="KW-0274">FAD</keyword>
<evidence type="ECO:0000313" key="7">
    <source>
        <dbReference type="EMBL" id="VDN18596.1"/>
    </source>
</evidence>